<evidence type="ECO:0000259" key="2">
    <source>
        <dbReference type="Pfam" id="PF15749"/>
    </source>
</evidence>
<name>A0A383VWZ4_TETOB</name>
<dbReference type="STRING" id="3088.A0A383VWZ4"/>
<protein>
    <recommendedName>
        <fullName evidence="2">MRN complex-interacting protein N-terminal domain-containing protein</fullName>
    </recommendedName>
</protein>
<dbReference type="PANTHER" id="PTHR15863:SF2">
    <property type="entry name" value="MRN COMPLEX-INTERACTING PROTEIN"/>
    <property type="match status" value="1"/>
</dbReference>
<accession>A0A383VWZ4</accession>
<reference evidence="3 4" key="1">
    <citation type="submission" date="2016-10" db="EMBL/GenBank/DDBJ databases">
        <authorList>
            <person name="Cai Z."/>
        </authorList>
    </citation>
    <scope>NUCLEOTIDE SEQUENCE [LARGE SCALE GENOMIC DNA]</scope>
</reference>
<feature type="compositionally biased region" description="Polar residues" evidence="1">
    <location>
        <begin position="276"/>
        <end position="290"/>
    </location>
</feature>
<dbReference type="EMBL" id="FNXT01000967">
    <property type="protein sequence ID" value="SZX69987.1"/>
    <property type="molecule type" value="Genomic_DNA"/>
</dbReference>
<evidence type="ECO:0000256" key="1">
    <source>
        <dbReference type="SAM" id="MobiDB-lite"/>
    </source>
</evidence>
<dbReference type="AlphaFoldDB" id="A0A383VWZ4"/>
<dbReference type="InterPro" id="IPR049472">
    <property type="entry name" value="MRNIP_N"/>
</dbReference>
<dbReference type="GO" id="GO:0007095">
    <property type="term" value="P:mitotic G2 DNA damage checkpoint signaling"/>
    <property type="evidence" value="ECO:0007669"/>
    <property type="project" value="TreeGrafter"/>
</dbReference>
<dbReference type="InterPro" id="IPR032739">
    <property type="entry name" value="MRNIP"/>
</dbReference>
<organism evidence="3 4">
    <name type="scientific">Tetradesmus obliquus</name>
    <name type="common">Green alga</name>
    <name type="synonym">Acutodesmus obliquus</name>
    <dbReference type="NCBI Taxonomy" id="3088"/>
    <lineage>
        <taxon>Eukaryota</taxon>
        <taxon>Viridiplantae</taxon>
        <taxon>Chlorophyta</taxon>
        <taxon>core chlorophytes</taxon>
        <taxon>Chlorophyceae</taxon>
        <taxon>CS clade</taxon>
        <taxon>Sphaeropleales</taxon>
        <taxon>Scenedesmaceae</taxon>
        <taxon>Tetradesmus</taxon>
    </lineage>
</organism>
<keyword evidence="4" id="KW-1185">Reference proteome</keyword>
<sequence>MPQTFLALQCSFCEAYQVTLDKASKKFACAICCQKQSFKTIHAISNSAEDCRKVVQELNELRGERDRQLGSENTAAALEHTLTAATAAAAGCPASSGSAAQQHSVAWEEFAEPDAEAGLEGDDSWLAGTGEFVTTLPDSKRVAGVKRRGKAADAGDDTAVYKQPRYGQGRGKQQQQQQQEVRSAVPLSRAPPQPRYQQQPRASQPHPHPQQRQQQQPWQPQRNPAWQPQAQHQQQQWNAPAQQHNHAPQQQQRLSNGQRIPSNPYPGGPVGVGMAQHSSSTAGWSQTNAAPWQGAVDTRQLPQQQQQQQQAWRKPPLGSTLAAVKQQQQQQGGQGYSMGNCSRVDKQQQQQRTVKGASKPQVQPPPAAAGAWGAFVDEDEGAGGCSSEEEECLVDAQGMCCLGFTGPQGTGIQGTAAAAAAAGSGQLGSNAAARWS</sequence>
<evidence type="ECO:0000313" key="3">
    <source>
        <dbReference type="EMBL" id="SZX69987.1"/>
    </source>
</evidence>
<dbReference type="PANTHER" id="PTHR15863">
    <property type="entry name" value="MRN COMPLEX-INTERACTING PROTEIN"/>
    <property type="match status" value="1"/>
</dbReference>
<gene>
    <name evidence="3" type="ORF">BQ4739_LOCUS10240</name>
</gene>
<feature type="compositionally biased region" description="Low complexity" evidence="1">
    <location>
        <begin position="195"/>
        <end position="252"/>
    </location>
</feature>
<dbReference type="GO" id="GO:0005634">
    <property type="term" value="C:nucleus"/>
    <property type="evidence" value="ECO:0007669"/>
    <property type="project" value="TreeGrafter"/>
</dbReference>
<feature type="domain" description="MRN complex-interacting protein N-terminal" evidence="2">
    <location>
        <begin position="8"/>
        <end position="77"/>
    </location>
</feature>
<evidence type="ECO:0000313" key="4">
    <source>
        <dbReference type="Proteomes" id="UP000256970"/>
    </source>
</evidence>
<feature type="region of interest" description="Disordered" evidence="1">
    <location>
        <begin position="141"/>
        <end position="369"/>
    </location>
</feature>
<dbReference type="Proteomes" id="UP000256970">
    <property type="component" value="Unassembled WGS sequence"/>
</dbReference>
<dbReference type="GO" id="GO:0003682">
    <property type="term" value="F:chromatin binding"/>
    <property type="evidence" value="ECO:0007669"/>
    <property type="project" value="TreeGrafter"/>
</dbReference>
<proteinExistence type="predicted"/>
<dbReference type="Pfam" id="PF15749">
    <property type="entry name" value="MRNIP"/>
    <property type="match status" value="1"/>
</dbReference>